<sequence length="133" mass="14779">MNTEQNYVGKGDSTTSTEPTATPNPSVANTLAQTTPAADNRPMLTIPFDPAYINVPVYLRAEGKEDGHVEVSQLDVLLAALTIYEKSVREWKGDKELTLDLIDEVRDTILDRIYNRLSESASILHSIKHNQPQ</sequence>
<reference evidence="2 3" key="1">
    <citation type="journal article" date="2014" name="Curr. Microbiol.">
        <title>Spirosoma radiotolerans sp. nov., a gamma-radiation-resistant bacterium isolated from gamma ray-irradiated soil.</title>
        <authorList>
            <person name="Lee J.J."/>
            <person name="Srinivasan S."/>
            <person name="Lim S."/>
            <person name="Joe M."/>
            <person name="Im S."/>
            <person name="Bae S.I."/>
            <person name="Park K.R."/>
            <person name="Han J.H."/>
            <person name="Park S.H."/>
            <person name="Joo B.M."/>
            <person name="Park S.J."/>
            <person name="Kim M.K."/>
        </authorList>
    </citation>
    <scope>NUCLEOTIDE SEQUENCE [LARGE SCALE GENOMIC DNA]</scope>
    <source>
        <strain evidence="2 3">DG5A</strain>
    </source>
</reference>
<protein>
    <submittedName>
        <fullName evidence="2">Uncharacterized protein</fullName>
    </submittedName>
</protein>
<proteinExistence type="predicted"/>
<dbReference type="EMBL" id="CP010429">
    <property type="protein sequence ID" value="AKD54026.1"/>
    <property type="molecule type" value="Genomic_DNA"/>
</dbReference>
<dbReference type="AlphaFoldDB" id="A0A0E3V5X1"/>
<gene>
    <name evidence="2" type="ORF">SD10_03020</name>
</gene>
<dbReference type="HOGENOM" id="CLU_1905442_0_0_10"/>
<dbReference type="KEGG" id="srd:SD10_03020"/>
<dbReference type="Proteomes" id="UP000033054">
    <property type="component" value="Chromosome"/>
</dbReference>
<evidence type="ECO:0000313" key="2">
    <source>
        <dbReference type="EMBL" id="AKD54026.1"/>
    </source>
</evidence>
<name>A0A0E3V5X1_9BACT</name>
<dbReference type="PATRIC" id="fig|1379870.5.peg.665"/>
<accession>A0A0E3V5X1</accession>
<evidence type="ECO:0000256" key="1">
    <source>
        <dbReference type="SAM" id="MobiDB-lite"/>
    </source>
</evidence>
<dbReference type="RefSeq" id="WP_046375622.1">
    <property type="nucleotide sequence ID" value="NZ_CP010429.1"/>
</dbReference>
<organism evidence="2 3">
    <name type="scientific">Spirosoma radiotolerans</name>
    <dbReference type="NCBI Taxonomy" id="1379870"/>
    <lineage>
        <taxon>Bacteria</taxon>
        <taxon>Pseudomonadati</taxon>
        <taxon>Bacteroidota</taxon>
        <taxon>Cytophagia</taxon>
        <taxon>Cytophagales</taxon>
        <taxon>Cytophagaceae</taxon>
        <taxon>Spirosoma</taxon>
    </lineage>
</organism>
<feature type="region of interest" description="Disordered" evidence="1">
    <location>
        <begin position="1"/>
        <end position="30"/>
    </location>
</feature>
<dbReference type="STRING" id="1379870.SD10_03020"/>
<evidence type="ECO:0000313" key="3">
    <source>
        <dbReference type="Proteomes" id="UP000033054"/>
    </source>
</evidence>
<dbReference type="OrthoDB" id="10004089at2"/>
<keyword evidence="3" id="KW-1185">Reference proteome</keyword>